<name>A0A426QK52_9GAMM</name>
<dbReference type="AlphaFoldDB" id="A0A426QK52"/>
<dbReference type="OrthoDB" id="5801293at2"/>
<dbReference type="EMBL" id="QZMU01000001">
    <property type="protein sequence ID" value="RRQ22135.1"/>
    <property type="molecule type" value="Genomic_DNA"/>
</dbReference>
<evidence type="ECO:0000313" key="2">
    <source>
        <dbReference type="Proteomes" id="UP000287798"/>
    </source>
</evidence>
<accession>A0A426QK52</accession>
<sequence length="180" mass="19214">MMLLKRMWSGLLRQMRLLTVLSGVAIAGGAAWSYLNDAVLDSDVGSMAKSGAEADAPTSVWGNQVLEEIHKHVAAGVPIRVANACGLGASSCFKCHNGKRAEKPGEDPEQDPWHVHHQKVNGSCAGCHQGNPRLMKQSIAHRGLVANPASKPESTCFSCHGSDETNLVDVYRKLTDATGE</sequence>
<dbReference type="SUPFAM" id="SSF48695">
    <property type="entry name" value="Multiheme cytochromes"/>
    <property type="match status" value="1"/>
</dbReference>
<dbReference type="InterPro" id="IPR036280">
    <property type="entry name" value="Multihaem_cyt_sf"/>
</dbReference>
<gene>
    <name evidence="1" type="ORF">D6C00_09345</name>
</gene>
<dbReference type="Proteomes" id="UP000287798">
    <property type="component" value="Unassembled WGS sequence"/>
</dbReference>
<dbReference type="RefSeq" id="WP_125181475.1">
    <property type="nucleotide sequence ID" value="NZ_QZMU01000001.1"/>
</dbReference>
<proteinExistence type="predicted"/>
<protein>
    <submittedName>
        <fullName evidence="1">Uncharacterized protein</fullName>
    </submittedName>
</protein>
<evidence type="ECO:0000313" key="1">
    <source>
        <dbReference type="EMBL" id="RRQ22135.1"/>
    </source>
</evidence>
<reference evidence="1 2" key="1">
    <citation type="journal article" date="2010" name="Int. J. Syst. Evol. Microbiol.">
        <title>Thiohalobacter thiocyanaticus gen. nov., sp. nov., a moderately halophilic, sulfur-oxidizing gammaproteobacterium from hypersaline lakes, that utilizes thiocyanate.</title>
        <authorList>
            <person name="Sorokin D.Y."/>
            <person name="Kovaleva O.L."/>
            <person name="Tourova T.P."/>
            <person name="Muyzer G."/>
        </authorList>
    </citation>
    <scope>NUCLEOTIDE SEQUENCE [LARGE SCALE GENOMIC DNA]</scope>
    <source>
        <strain evidence="1 2">Hrh1</strain>
    </source>
</reference>
<comment type="caution">
    <text evidence="1">The sequence shown here is derived from an EMBL/GenBank/DDBJ whole genome shotgun (WGS) entry which is preliminary data.</text>
</comment>
<organism evidence="1 2">
    <name type="scientific">Thiohalobacter thiocyanaticus</name>
    <dbReference type="NCBI Taxonomy" id="585455"/>
    <lineage>
        <taxon>Bacteria</taxon>
        <taxon>Pseudomonadati</taxon>
        <taxon>Pseudomonadota</taxon>
        <taxon>Gammaproteobacteria</taxon>
        <taxon>Thiohalobacterales</taxon>
        <taxon>Thiohalobacteraceae</taxon>
        <taxon>Thiohalobacter</taxon>
    </lineage>
</organism>
<keyword evidence="2" id="KW-1185">Reference proteome</keyword>